<comment type="caution">
    <text evidence="1">The sequence shown here is derived from an EMBL/GenBank/DDBJ whole genome shotgun (WGS) entry which is preliminary data.</text>
</comment>
<sequence length="68" mass="7837">MLTNKGIGKPFSHTEDLKHFIAHVRLSFRLFVDHTHGYVPANLKGQLIMLVHKVDAKRLVLIPSKERH</sequence>
<keyword evidence="2" id="KW-1185">Reference proteome</keyword>
<dbReference type="Proteomes" id="UP001303046">
    <property type="component" value="Unassembled WGS sequence"/>
</dbReference>
<gene>
    <name evidence="1" type="primary">Necator_chrIII.g12053</name>
    <name evidence="1" type="ORF">RB195_011287</name>
</gene>
<proteinExistence type="predicted"/>
<organism evidence="1 2">
    <name type="scientific">Necator americanus</name>
    <name type="common">Human hookworm</name>
    <dbReference type="NCBI Taxonomy" id="51031"/>
    <lineage>
        <taxon>Eukaryota</taxon>
        <taxon>Metazoa</taxon>
        <taxon>Ecdysozoa</taxon>
        <taxon>Nematoda</taxon>
        <taxon>Chromadorea</taxon>
        <taxon>Rhabditida</taxon>
        <taxon>Rhabditina</taxon>
        <taxon>Rhabditomorpha</taxon>
        <taxon>Strongyloidea</taxon>
        <taxon>Ancylostomatidae</taxon>
        <taxon>Bunostominae</taxon>
        <taxon>Necator</taxon>
    </lineage>
</organism>
<protein>
    <submittedName>
        <fullName evidence="1">Uncharacterized protein</fullName>
    </submittedName>
</protein>
<evidence type="ECO:0000313" key="1">
    <source>
        <dbReference type="EMBL" id="KAK6744483.1"/>
    </source>
</evidence>
<dbReference type="EMBL" id="JAVFWL010000003">
    <property type="protein sequence ID" value="KAK6744483.1"/>
    <property type="molecule type" value="Genomic_DNA"/>
</dbReference>
<reference evidence="1 2" key="1">
    <citation type="submission" date="2023-08" db="EMBL/GenBank/DDBJ databases">
        <title>A Necator americanus chromosomal reference genome.</title>
        <authorList>
            <person name="Ilik V."/>
            <person name="Petrzelkova K.J."/>
            <person name="Pardy F."/>
            <person name="Fuh T."/>
            <person name="Niatou-Singa F.S."/>
            <person name="Gouil Q."/>
            <person name="Baker L."/>
            <person name="Ritchie M.E."/>
            <person name="Jex A.R."/>
            <person name="Gazzola D."/>
            <person name="Li H."/>
            <person name="Toshio Fujiwara R."/>
            <person name="Zhan B."/>
            <person name="Aroian R.V."/>
            <person name="Pafco B."/>
            <person name="Schwarz E.M."/>
        </authorList>
    </citation>
    <scope>NUCLEOTIDE SEQUENCE [LARGE SCALE GENOMIC DNA]</scope>
    <source>
        <strain evidence="1 2">Aroian</strain>
        <tissue evidence="1">Whole animal</tissue>
    </source>
</reference>
<accession>A0ABR1D2W8</accession>
<evidence type="ECO:0000313" key="2">
    <source>
        <dbReference type="Proteomes" id="UP001303046"/>
    </source>
</evidence>
<name>A0ABR1D2W8_NECAM</name>